<sequence>MFRGCDHCTVDSGLDAASVLEMIEQNNAPYVQNAVTCPAGWTLYTGTNKCYKMTAKKAGWAMGEANCQELQPGSHMASFHSKDEATWMGNTFKISGTLHSWIGLNKKSGDWAWLDGSPMDFSYWDSGYPAAITTPDNTCCEIYYGLLSGLLGTKIGQADNYDCTEEITTICKYDPVQGDNDASASSTDHYYNSNDYHNDAYHYFYNHDNSYHDSYHYYSNYYDAYNDSYNNHDTDDYHHHAYNYFYNSDNYHHHAYNHFYNSNNYYHVYHYNSDDYNHHKAHNHHGRANDNKSKV</sequence>
<gene>
    <name evidence="2" type="ORF">CAUJ_LOCUS12449</name>
</gene>
<dbReference type="CDD" id="cd00037">
    <property type="entry name" value="CLECT"/>
    <property type="match status" value="1"/>
</dbReference>
<dbReference type="SMART" id="SM00034">
    <property type="entry name" value="CLECT"/>
    <property type="match status" value="1"/>
</dbReference>
<evidence type="ECO:0000313" key="2">
    <source>
        <dbReference type="EMBL" id="CAD6196535.1"/>
    </source>
</evidence>
<feature type="domain" description="C-type lectin" evidence="1">
    <location>
        <begin position="46"/>
        <end position="172"/>
    </location>
</feature>
<accession>A0A8S1HU16</accession>
<dbReference type="AlphaFoldDB" id="A0A8S1HU16"/>
<dbReference type="InterPro" id="IPR050111">
    <property type="entry name" value="C-type_lectin/snaclec_domain"/>
</dbReference>
<evidence type="ECO:0000259" key="1">
    <source>
        <dbReference type="PROSITE" id="PS50041"/>
    </source>
</evidence>
<dbReference type="InterPro" id="IPR016186">
    <property type="entry name" value="C-type_lectin-like/link_sf"/>
</dbReference>
<proteinExistence type="predicted"/>
<protein>
    <recommendedName>
        <fullName evidence="1">C-type lectin domain-containing protein</fullName>
    </recommendedName>
</protein>
<keyword evidence="3" id="KW-1185">Reference proteome</keyword>
<dbReference type="SUPFAM" id="SSF56436">
    <property type="entry name" value="C-type lectin-like"/>
    <property type="match status" value="1"/>
</dbReference>
<reference evidence="2" key="1">
    <citation type="submission" date="2020-10" db="EMBL/GenBank/DDBJ databases">
        <authorList>
            <person name="Kikuchi T."/>
        </authorList>
    </citation>
    <scope>NUCLEOTIDE SEQUENCE</scope>
    <source>
        <strain evidence="2">NKZ352</strain>
    </source>
</reference>
<comment type="caution">
    <text evidence="2">The sequence shown here is derived from an EMBL/GenBank/DDBJ whole genome shotgun (WGS) entry which is preliminary data.</text>
</comment>
<dbReference type="Proteomes" id="UP000835052">
    <property type="component" value="Unassembled WGS sequence"/>
</dbReference>
<dbReference type="EMBL" id="CAJGYM010000074">
    <property type="protein sequence ID" value="CAD6196535.1"/>
    <property type="molecule type" value="Genomic_DNA"/>
</dbReference>
<name>A0A8S1HU16_9PELO</name>
<dbReference type="InterPro" id="IPR016187">
    <property type="entry name" value="CTDL_fold"/>
</dbReference>
<dbReference type="Gene3D" id="3.10.100.10">
    <property type="entry name" value="Mannose-Binding Protein A, subunit A"/>
    <property type="match status" value="1"/>
</dbReference>
<dbReference type="InterPro" id="IPR001304">
    <property type="entry name" value="C-type_lectin-like"/>
</dbReference>
<organism evidence="2 3">
    <name type="scientific">Caenorhabditis auriculariae</name>
    <dbReference type="NCBI Taxonomy" id="2777116"/>
    <lineage>
        <taxon>Eukaryota</taxon>
        <taxon>Metazoa</taxon>
        <taxon>Ecdysozoa</taxon>
        <taxon>Nematoda</taxon>
        <taxon>Chromadorea</taxon>
        <taxon>Rhabditida</taxon>
        <taxon>Rhabditina</taxon>
        <taxon>Rhabditomorpha</taxon>
        <taxon>Rhabditoidea</taxon>
        <taxon>Rhabditidae</taxon>
        <taxon>Peloderinae</taxon>
        <taxon>Caenorhabditis</taxon>
    </lineage>
</organism>
<dbReference type="PANTHER" id="PTHR22803">
    <property type="entry name" value="MANNOSE, PHOSPHOLIPASE, LECTIN RECEPTOR RELATED"/>
    <property type="match status" value="1"/>
</dbReference>
<evidence type="ECO:0000313" key="3">
    <source>
        <dbReference type="Proteomes" id="UP000835052"/>
    </source>
</evidence>
<dbReference type="PROSITE" id="PS50041">
    <property type="entry name" value="C_TYPE_LECTIN_2"/>
    <property type="match status" value="1"/>
</dbReference>
<dbReference type="OrthoDB" id="5856267at2759"/>